<sequence>MKDVISLEYNLAKELLEVSNYEIKTRYTRPTRKLLGLGQLRVVGQRLIDETTIELIISHEDYQFGLADSK</sequence>
<dbReference type="RefSeq" id="WP_018250144.1">
    <property type="nucleotide sequence ID" value="NZ_SOEG01000009.1"/>
</dbReference>
<name>A0A4R8GZ40_9FIRM</name>
<dbReference type="AlphaFoldDB" id="A0A4R8GZ40"/>
<keyword evidence="2" id="KW-1185">Reference proteome</keyword>
<gene>
    <name evidence="1" type="ORF">C7959_10920</name>
</gene>
<protein>
    <submittedName>
        <fullName evidence="1">Uncharacterized protein</fullName>
    </submittedName>
</protein>
<reference evidence="1 2" key="1">
    <citation type="submission" date="2019-03" db="EMBL/GenBank/DDBJ databases">
        <title>Subsurface microbial communities from deep shales in Ohio and West Virginia, USA.</title>
        <authorList>
            <person name="Wrighton K."/>
        </authorList>
    </citation>
    <scope>NUCLEOTIDE SEQUENCE [LARGE SCALE GENOMIC DNA]</scope>
    <source>
        <strain evidence="1 2">MSL 6dP</strain>
    </source>
</reference>
<dbReference type="STRING" id="926561.GCA_000379025_03010"/>
<proteinExistence type="predicted"/>
<evidence type="ECO:0000313" key="2">
    <source>
        <dbReference type="Proteomes" id="UP000295832"/>
    </source>
</evidence>
<accession>A0A4R8GZ40</accession>
<dbReference type="EMBL" id="SOEG01000009">
    <property type="protein sequence ID" value="TDX51897.1"/>
    <property type="molecule type" value="Genomic_DNA"/>
</dbReference>
<comment type="caution">
    <text evidence="1">The sequence shown here is derived from an EMBL/GenBank/DDBJ whole genome shotgun (WGS) entry which is preliminary data.</text>
</comment>
<organism evidence="1 2">
    <name type="scientific">Orenia marismortui</name>
    <dbReference type="NCBI Taxonomy" id="46469"/>
    <lineage>
        <taxon>Bacteria</taxon>
        <taxon>Bacillati</taxon>
        <taxon>Bacillota</taxon>
        <taxon>Clostridia</taxon>
        <taxon>Halanaerobiales</taxon>
        <taxon>Halobacteroidaceae</taxon>
        <taxon>Orenia</taxon>
    </lineage>
</organism>
<dbReference type="Proteomes" id="UP000295832">
    <property type="component" value="Unassembled WGS sequence"/>
</dbReference>
<evidence type="ECO:0000313" key="1">
    <source>
        <dbReference type="EMBL" id="TDX51897.1"/>
    </source>
</evidence>